<organism evidence="2 3">
    <name type="scientific">Candidatus Avipropionibacterium avicola</name>
    <dbReference type="NCBI Taxonomy" id="2840701"/>
    <lineage>
        <taxon>Bacteria</taxon>
        <taxon>Bacillati</taxon>
        <taxon>Actinomycetota</taxon>
        <taxon>Actinomycetes</taxon>
        <taxon>Propionibacteriales</taxon>
        <taxon>Propionibacteriaceae</taxon>
        <taxon>Propionibacteriaceae incertae sedis</taxon>
        <taxon>Candidatus Avipropionibacterium</taxon>
    </lineage>
</organism>
<protein>
    <submittedName>
        <fullName evidence="2">Uncharacterized protein</fullName>
    </submittedName>
</protein>
<feature type="chain" id="PRO_5039576774" evidence="1">
    <location>
        <begin position="30"/>
        <end position="939"/>
    </location>
</feature>
<feature type="non-terminal residue" evidence="2">
    <location>
        <position position="939"/>
    </location>
</feature>
<evidence type="ECO:0000313" key="2">
    <source>
        <dbReference type="EMBL" id="HIT76878.1"/>
    </source>
</evidence>
<evidence type="ECO:0000313" key="3">
    <source>
        <dbReference type="Proteomes" id="UP000886842"/>
    </source>
</evidence>
<gene>
    <name evidence="2" type="ORF">IAA98_14960</name>
</gene>
<dbReference type="InterPro" id="IPR006311">
    <property type="entry name" value="TAT_signal"/>
</dbReference>
<dbReference type="CDD" id="cd02795">
    <property type="entry name" value="CBM6-CBM35-CBM36_like"/>
    <property type="match status" value="1"/>
</dbReference>
<dbReference type="SUPFAM" id="SSF49344">
    <property type="entry name" value="CBD9-like"/>
    <property type="match status" value="1"/>
</dbReference>
<dbReference type="InterPro" id="IPR008929">
    <property type="entry name" value="Chondroitin_lyas"/>
</dbReference>
<accession>A0A9D1KPY4</accession>
<dbReference type="InterPro" id="IPR008979">
    <property type="entry name" value="Galactose-bd-like_sf"/>
</dbReference>
<sequence>MQRRTFLLSSSAVAAAAGLAQWAPTRALAAPGDAATDPTVANRTDLVTIATTVDGITLDGTLSDERWGDPHWQSFTTIAALDEVPDTALHAVHDDSTLYVGVRVSGAAAATITHVSCLIGVDHGSRYFSTTVQLRKPSPATSFSWGGTTTALEDHESAFDAGEETTTCEVAIPLAELGIDDPLTSAVSLNVVVDHQDMTRAASTSAPTRRGDNTYSGGTAALATAIAGQDRAAGLVLGGLAPLASGRTAPTLGRPEVRLDYVDFTHKRLTVALDESTVADQIGVDWRAPGQDWAEVSTAMKTARQGSVTSFEHEGPTAEGQYQVRIRIRARSGDDQVVIATFDREDLIAAGDRLEQNQPHPPTGGTTVEPVEPSDEVAALIALVPDRTGFTFCGVPDNPGLHPNNTFDWSADDPDVLVAKSTGTRYPHPDFPEDKELVVTNRLGDEVSYPYHEDADGKRYFLSAHLWFRQRSHVYGKLVGLAQTDPLGAARVLHRFAQVYPGWVPTNEYPWLNRPVAPAATPRNHWWGGTWSRWSTSELSAMSDLGGALALVLQTDALDVLSAETGDDVRAMIVDKMIWPSIEWLRTFMLRYHNNDYPSYVGIATLGKTLGDSSLIHEVVDYTEEYLRLGFLFDGFWKETTLSYHLQSVNGLFRIAAAAKGWSDAEGYSSPRTGRRFTDLDLVADMAVLNASSRIPNVLVYPDGKLFPMADTWAASTASQPEFGVGSVAFGGGGVARLSRGGVPATGPFGTLHQFPELEVTDHSVDVVEFAASGTMQLEASGAGATVTFAFEVEDGDTYDLDLLPFHAGTYGQYEIAVDDEVIAEHDFFNSGSGSGEFVTLGQLALDAGEHHIRFTCTGQHADSGGFKMGVITLALLDEAARADRDEAEPPEQANPSQAYLLLTPKYGHNQWDPLSLAVWSEGQELLPDLGYTHTKYRR</sequence>
<dbReference type="Proteomes" id="UP000886842">
    <property type="component" value="Unassembled WGS sequence"/>
</dbReference>
<comment type="caution">
    <text evidence="2">The sequence shown here is derived from an EMBL/GenBank/DDBJ whole genome shotgun (WGS) entry which is preliminary data.</text>
</comment>
<dbReference type="SUPFAM" id="SSF48230">
    <property type="entry name" value="Chondroitin AC/alginate lyase"/>
    <property type="match status" value="1"/>
</dbReference>
<proteinExistence type="predicted"/>
<evidence type="ECO:0000256" key="1">
    <source>
        <dbReference type="SAM" id="SignalP"/>
    </source>
</evidence>
<reference evidence="2" key="2">
    <citation type="journal article" date="2021" name="PeerJ">
        <title>Extensive microbial diversity within the chicken gut microbiome revealed by metagenomics and culture.</title>
        <authorList>
            <person name="Gilroy R."/>
            <person name="Ravi A."/>
            <person name="Getino M."/>
            <person name="Pursley I."/>
            <person name="Horton D.L."/>
            <person name="Alikhan N.F."/>
            <person name="Baker D."/>
            <person name="Gharbi K."/>
            <person name="Hall N."/>
            <person name="Watson M."/>
            <person name="Adriaenssens E.M."/>
            <person name="Foster-Nyarko E."/>
            <person name="Jarju S."/>
            <person name="Secka A."/>
            <person name="Antonio M."/>
            <person name="Oren A."/>
            <person name="Chaudhuri R.R."/>
            <person name="La Ragione R."/>
            <person name="Hildebrand F."/>
            <person name="Pallen M.J."/>
        </authorList>
    </citation>
    <scope>NUCLEOTIDE SEQUENCE</scope>
    <source>
        <strain evidence="2">ChiGjej1B1-24693</strain>
    </source>
</reference>
<dbReference type="Gene3D" id="1.50.10.100">
    <property type="entry name" value="Chondroitin AC/alginate lyase"/>
    <property type="match status" value="1"/>
</dbReference>
<dbReference type="PROSITE" id="PS51318">
    <property type="entry name" value="TAT"/>
    <property type="match status" value="1"/>
</dbReference>
<feature type="signal peptide" evidence="1">
    <location>
        <begin position="1"/>
        <end position="29"/>
    </location>
</feature>
<dbReference type="Gene3D" id="2.60.120.260">
    <property type="entry name" value="Galactose-binding domain-like"/>
    <property type="match status" value="1"/>
</dbReference>
<dbReference type="Gene3D" id="2.60.40.1190">
    <property type="match status" value="1"/>
</dbReference>
<reference evidence="2" key="1">
    <citation type="submission" date="2020-10" db="EMBL/GenBank/DDBJ databases">
        <authorList>
            <person name="Gilroy R."/>
        </authorList>
    </citation>
    <scope>NUCLEOTIDE SEQUENCE</scope>
    <source>
        <strain evidence="2">ChiGjej1B1-24693</strain>
    </source>
</reference>
<dbReference type="AlphaFoldDB" id="A0A9D1KPY4"/>
<dbReference type="SUPFAM" id="SSF49785">
    <property type="entry name" value="Galactose-binding domain-like"/>
    <property type="match status" value="1"/>
</dbReference>
<dbReference type="EMBL" id="DVLP01000433">
    <property type="protein sequence ID" value="HIT76878.1"/>
    <property type="molecule type" value="Genomic_DNA"/>
</dbReference>
<name>A0A9D1KPY4_9ACTN</name>
<keyword evidence="1" id="KW-0732">Signal</keyword>